<evidence type="ECO:0000256" key="2">
    <source>
        <dbReference type="ARBA" id="ARBA00014939"/>
    </source>
</evidence>
<gene>
    <name evidence="7" type="primary">PSD8</name>
</gene>
<dbReference type="Pfam" id="PF10075">
    <property type="entry name" value="CSN8_PSD8_EIF3K"/>
    <property type="match status" value="1"/>
</dbReference>
<dbReference type="EMBL" id="BT081171">
    <property type="protein sequence ID" value="ACO15595.1"/>
    <property type="molecule type" value="mRNA"/>
</dbReference>
<dbReference type="PROSITE" id="PS50250">
    <property type="entry name" value="PCI"/>
    <property type="match status" value="1"/>
</dbReference>
<proteinExistence type="evidence at transcript level"/>
<dbReference type="Gene3D" id="1.25.40.990">
    <property type="match status" value="1"/>
</dbReference>
<name>C1C2U2_CALCM</name>
<feature type="domain" description="PCI" evidence="6">
    <location>
        <begin position="79"/>
        <end position="250"/>
    </location>
</feature>
<dbReference type="AlphaFoldDB" id="C1C2U2"/>
<sequence length="267" mass="30465">MSDLKSVSQKYEALMSEWSKKKGRDSDVVSRLLLELKLSLTELSFLPTDSSDVRGQELLLGRGILEVSAQHSLDLRDIPGFERSMAQLKTYYFDYPELIPGGESALMYELLGLNLLRLLSQNHLAEFHIQLELLPLEAVLENPYITCPVSLEQDIMEGTYNKILLMKDNVPSPKMSYFIDLLLITIRNEIGICLEKAYNRISASEAAKMLYLKDKELSGFAKERGWIIRSDKFLYFQADNKTAQPEVPTLELAKMAINYAKEMEQIV</sequence>
<evidence type="ECO:0000313" key="7">
    <source>
        <dbReference type="EMBL" id="ACO15595.1"/>
    </source>
</evidence>
<organism evidence="7">
    <name type="scientific">Caligus clemensi</name>
    <name type="common">Sea louse</name>
    <dbReference type="NCBI Taxonomy" id="344056"/>
    <lineage>
        <taxon>Eukaryota</taxon>
        <taxon>Metazoa</taxon>
        <taxon>Ecdysozoa</taxon>
        <taxon>Arthropoda</taxon>
        <taxon>Crustacea</taxon>
        <taxon>Multicrustacea</taxon>
        <taxon>Hexanauplia</taxon>
        <taxon>Copepoda</taxon>
        <taxon>Siphonostomatoida</taxon>
        <taxon>Caligidae</taxon>
        <taxon>Caligus</taxon>
    </lineage>
</organism>
<dbReference type="GO" id="GO:0043161">
    <property type="term" value="P:proteasome-mediated ubiquitin-dependent protein catabolic process"/>
    <property type="evidence" value="ECO:0007669"/>
    <property type="project" value="TreeGrafter"/>
</dbReference>
<evidence type="ECO:0000256" key="5">
    <source>
        <dbReference type="ARBA" id="ARBA00078986"/>
    </source>
</evidence>
<evidence type="ECO:0000256" key="4">
    <source>
        <dbReference type="ARBA" id="ARBA00062283"/>
    </source>
</evidence>
<dbReference type="GO" id="GO:0008541">
    <property type="term" value="C:proteasome regulatory particle, lid subcomplex"/>
    <property type="evidence" value="ECO:0007669"/>
    <property type="project" value="TreeGrafter"/>
</dbReference>
<comment type="similarity">
    <text evidence="1">Belongs to the proteasome subunit S14 family.</text>
</comment>
<comment type="subunit">
    <text evidence="4">Component of the 19S proteasome regulatory particle complex. The 26S proteasome consists of a 20S core particle (CP) and two 19S regulatory subunits (RP). The regulatory particle is made of a lid composed of 9 subunits including PSMD8, a base containing 6 ATPases and few additional components. Interacts with DDI2. Interacts with TASOR.</text>
</comment>
<evidence type="ECO:0000256" key="1">
    <source>
        <dbReference type="ARBA" id="ARBA00009627"/>
    </source>
</evidence>
<dbReference type="InterPro" id="IPR006746">
    <property type="entry name" value="26S_Psome_Rpn12"/>
</dbReference>
<evidence type="ECO:0000256" key="3">
    <source>
        <dbReference type="ARBA" id="ARBA00022942"/>
    </source>
</evidence>
<evidence type="ECO:0000259" key="6">
    <source>
        <dbReference type="PROSITE" id="PS50250"/>
    </source>
</evidence>
<dbReference type="PANTHER" id="PTHR12387">
    <property type="entry name" value="26S PROTEASOME NON-ATPASE REGULATORY SUBUNIT 8"/>
    <property type="match status" value="1"/>
</dbReference>
<keyword evidence="3 7" id="KW-0647">Proteasome</keyword>
<reference evidence="7" key="1">
    <citation type="submission" date="2009-03" db="EMBL/GenBank/DDBJ databases">
        <title>Caligus clemensi ESTs and full-length cDNAs.</title>
        <authorList>
            <person name="Yasuike M."/>
            <person name="von Schalburg K."/>
            <person name="Cooper G."/>
            <person name="Leong J."/>
            <person name="Jones S.R.M."/>
            <person name="Koop B.F."/>
        </authorList>
    </citation>
    <scope>NUCLEOTIDE SEQUENCE</scope>
    <source>
        <tissue evidence="7">Whole</tissue>
    </source>
</reference>
<protein>
    <recommendedName>
        <fullName evidence="2">26S proteasome non-ATPase regulatory subunit 8</fullName>
    </recommendedName>
    <alternativeName>
        <fullName evidence="5">26S proteasome regulatory subunit RPN12</fullName>
    </alternativeName>
</protein>
<dbReference type="GO" id="GO:0005634">
    <property type="term" value="C:nucleus"/>
    <property type="evidence" value="ECO:0007669"/>
    <property type="project" value="TreeGrafter"/>
</dbReference>
<dbReference type="FunFam" id="1.25.40.990:FF:000001">
    <property type="entry name" value="26S proteasome non-ATPase regulatory subunit"/>
    <property type="match status" value="1"/>
</dbReference>
<accession>C1C2U2</accession>
<dbReference type="InterPro" id="IPR033464">
    <property type="entry name" value="CSN8_PSD8_EIF3K"/>
</dbReference>
<dbReference type="GO" id="GO:0005829">
    <property type="term" value="C:cytosol"/>
    <property type="evidence" value="ECO:0007669"/>
    <property type="project" value="TreeGrafter"/>
</dbReference>
<dbReference type="InterPro" id="IPR000717">
    <property type="entry name" value="PCI_dom"/>
</dbReference>
<dbReference type="PANTHER" id="PTHR12387:SF0">
    <property type="entry name" value="26S PROTEASOME NON-ATPASE REGULATORY SUBUNIT 8"/>
    <property type="match status" value="1"/>
</dbReference>